<accession>B4H396</accession>
<name>B4H396_DROPE</name>
<dbReference type="Proteomes" id="UP000008744">
    <property type="component" value="Unassembled WGS sequence"/>
</dbReference>
<dbReference type="EMBL" id="CH479205">
    <property type="protein sequence ID" value="EDW30789.1"/>
    <property type="molecule type" value="Genomic_DNA"/>
</dbReference>
<sequence>MHEESVDRVNSLSTSPHKAEAHYRDEQPRTLAGPGENTEDTDDDKASKLWLLLGLNLQGLDNTL</sequence>
<evidence type="ECO:0000256" key="1">
    <source>
        <dbReference type="SAM" id="MobiDB-lite"/>
    </source>
</evidence>
<evidence type="ECO:0000313" key="2">
    <source>
        <dbReference type="EMBL" id="EDW30789.1"/>
    </source>
</evidence>
<dbReference type="OMA" id="PHKAEAH"/>
<feature type="region of interest" description="Disordered" evidence="1">
    <location>
        <begin position="1"/>
        <end position="44"/>
    </location>
</feature>
<proteinExistence type="predicted"/>
<gene>
    <name evidence="2" type="primary">Dper\GL13407</name>
    <name evidence="2" type="ORF">Dper_GL13407</name>
</gene>
<organism evidence="3">
    <name type="scientific">Drosophila persimilis</name>
    <name type="common">Fruit fly</name>
    <dbReference type="NCBI Taxonomy" id="7234"/>
    <lineage>
        <taxon>Eukaryota</taxon>
        <taxon>Metazoa</taxon>
        <taxon>Ecdysozoa</taxon>
        <taxon>Arthropoda</taxon>
        <taxon>Hexapoda</taxon>
        <taxon>Insecta</taxon>
        <taxon>Pterygota</taxon>
        <taxon>Neoptera</taxon>
        <taxon>Endopterygota</taxon>
        <taxon>Diptera</taxon>
        <taxon>Brachycera</taxon>
        <taxon>Muscomorpha</taxon>
        <taxon>Ephydroidea</taxon>
        <taxon>Drosophilidae</taxon>
        <taxon>Drosophila</taxon>
        <taxon>Sophophora</taxon>
    </lineage>
</organism>
<dbReference type="AlphaFoldDB" id="B4H396"/>
<keyword evidence="3" id="KW-1185">Reference proteome</keyword>
<feature type="compositionally biased region" description="Basic and acidic residues" evidence="1">
    <location>
        <begin position="17"/>
        <end position="28"/>
    </location>
</feature>
<evidence type="ECO:0000313" key="3">
    <source>
        <dbReference type="Proteomes" id="UP000008744"/>
    </source>
</evidence>
<dbReference type="HOGENOM" id="CLU_2869967_0_0_1"/>
<reference evidence="2 3" key="1">
    <citation type="journal article" date="2007" name="Nature">
        <title>Evolution of genes and genomes on the Drosophila phylogeny.</title>
        <authorList>
            <consortium name="Drosophila 12 Genomes Consortium"/>
            <person name="Clark A.G."/>
            <person name="Eisen M.B."/>
            <person name="Smith D.R."/>
            <person name="Bergman C.M."/>
            <person name="Oliver B."/>
            <person name="Markow T.A."/>
            <person name="Kaufman T.C."/>
            <person name="Kellis M."/>
            <person name="Gelbart W."/>
            <person name="Iyer V.N."/>
            <person name="Pollard D.A."/>
            <person name="Sackton T.B."/>
            <person name="Larracuente A.M."/>
            <person name="Singh N.D."/>
            <person name="Abad J.P."/>
            <person name="Abt D.N."/>
            <person name="Adryan B."/>
            <person name="Aguade M."/>
            <person name="Akashi H."/>
            <person name="Anderson W.W."/>
            <person name="Aquadro C.F."/>
            <person name="Ardell D.H."/>
            <person name="Arguello R."/>
            <person name="Artieri C.G."/>
            <person name="Barbash D.A."/>
            <person name="Barker D."/>
            <person name="Barsanti P."/>
            <person name="Batterham P."/>
            <person name="Batzoglou S."/>
            <person name="Begun D."/>
            <person name="Bhutkar A."/>
            <person name="Blanco E."/>
            <person name="Bosak S.A."/>
            <person name="Bradley R.K."/>
            <person name="Brand A.D."/>
            <person name="Brent M.R."/>
            <person name="Brooks A.N."/>
            <person name="Brown R.H."/>
            <person name="Butlin R.K."/>
            <person name="Caggese C."/>
            <person name="Calvi B.R."/>
            <person name="Bernardo de Carvalho A."/>
            <person name="Caspi A."/>
            <person name="Castrezana S."/>
            <person name="Celniker S.E."/>
            <person name="Chang J.L."/>
            <person name="Chapple C."/>
            <person name="Chatterji S."/>
            <person name="Chinwalla A."/>
            <person name="Civetta A."/>
            <person name="Clifton S.W."/>
            <person name="Comeron J.M."/>
            <person name="Costello J.C."/>
            <person name="Coyne J.A."/>
            <person name="Daub J."/>
            <person name="David R.G."/>
            <person name="Delcher A.L."/>
            <person name="Delehaunty K."/>
            <person name="Do C.B."/>
            <person name="Ebling H."/>
            <person name="Edwards K."/>
            <person name="Eickbush T."/>
            <person name="Evans J.D."/>
            <person name="Filipski A."/>
            <person name="Findeiss S."/>
            <person name="Freyhult E."/>
            <person name="Fulton L."/>
            <person name="Fulton R."/>
            <person name="Garcia A.C."/>
            <person name="Gardiner A."/>
            <person name="Garfield D.A."/>
            <person name="Garvin B.E."/>
            <person name="Gibson G."/>
            <person name="Gilbert D."/>
            <person name="Gnerre S."/>
            <person name="Godfrey J."/>
            <person name="Good R."/>
            <person name="Gotea V."/>
            <person name="Gravely B."/>
            <person name="Greenberg A.J."/>
            <person name="Griffiths-Jones S."/>
            <person name="Gross S."/>
            <person name="Guigo R."/>
            <person name="Gustafson E.A."/>
            <person name="Haerty W."/>
            <person name="Hahn M.W."/>
            <person name="Halligan D.L."/>
            <person name="Halpern A.L."/>
            <person name="Halter G.M."/>
            <person name="Han M.V."/>
            <person name="Heger A."/>
            <person name="Hillier L."/>
            <person name="Hinrichs A.S."/>
            <person name="Holmes I."/>
            <person name="Hoskins R.A."/>
            <person name="Hubisz M.J."/>
            <person name="Hultmark D."/>
            <person name="Huntley M.A."/>
            <person name="Jaffe D.B."/>
            <person name="Jagadeeshan S."/>
            <person name="Jeck W.R."/>
            <person name="Johnson J."/>
            <person name="Jones C.D."/>
            <person name="Jordan W.C."/>
            <person name="Karpen G.H."/>
            <person name="Kataoka E."/>
            <person name="Keightley P.D."/>
            <person name="Kheradpour P."/>
            <person name="Kirkness E.F."/>
            <person name="Koerich L.B."/>
            <person name="Kristiansen K."/>
            <person name="Kudrna D."/>
            <person name="Kulathinal R.J."/>
            <person name="Kumar S."/>
            <person name="Kwok R."/>
            <person name="Lander E."/>
            <person name="Langley C.H."/>
            <person name="Lapoint R."/>
            <person name="Lazzaro B.P."/>
            <person name="Lee S.J."/>
            <person name="Levesque L."/>
            <person name="Li R."/>
            <person name="Lin C.F."/>
            <person name="Lin M.F."/>
            <person name="Lindblad-Toh K."/>
            <person name="Llopart A."/>
            <person name="Long M."/>
            <person name="Low L."/>
            <person name="Lozovsky E."/>
            <person name="Lu J."/>
            <person name="Luo M."/>
            <person name="Machado C.A."/>
            <person name="Makalowski W."/>
            <person name="Marzo M."/>
            <person name="Matsuda M."/>
            <person name="Matzkin L."/>
            <person name="McAllister B."/>
            <person name="McBride C.S."/>
            <person name="McKernan B."/>
            <person name="McKernan K."/>
            <person name="Mendez-Lago M."/>
            <person name="Minx P."/>
            <person name="Mollenhauer M.U."/>
            <person name="Montooth K."/>
            <person name="Mount S.M."/>
            <person name="Mu X."/>
            <person name="Myers E."/>
            <person name="Negre B."/>
            <person name="Newfeld S."/>
            <person name="Nielsen R."/>
            <person name="Noor M.A."/>
            <person name="O'Grady P."/>
            <person name="Pachter L."/>
            <person name="Papaceit M."/>
            <person name="Parisi M.J."/>
            <person name="Parisi M."/>
            <person name="Parts L."/>
            <person name="Pedersen J.S."/>
            <person name="Pesole G."/>
            <person name="Phillippy A.M."/>
            <person name="Ponting C.P."/>
            <person name="Pop M."/>
            <person name="Porcelli D."/>
            <person name="Powell J.R."/>
            <person name="Prohaska S."/>
            <person name="Pruitt K."/>
            <person name="Puig M."/>
            <person name="Quesneville H."/>
            <person name="Ram K.R."/>
            <person name="Rand D."/>
            <person name="Rasmussen M.D."/>
            <person name="Reed L.K."/>
            <person name="Reenan R."/>
            <person name="Reily A."/>
            <person name="Remington K.A."/>
            <person name="Rieger T.T."/>
            <person name="Ritchie M.G."/>
            <person name="Robin C."/>
            <person name="Rogers Y.H."/>
            <person name="Rohde C."/>
            <person name="Rozas J."/>
            <person name="Rubenfield M.J."/>
            <person name="Ruiz A."/>
            <person name="Russo S."/>
            <person name="Salzberg S.L."/>
            <person name="Sanchez-Gracia A."/>
            <person name="Saranga D.J."/>
            <person name="Sato H."/>
            <person name="Schaeffer S.W."/>
            <person name="Schatz M.C."/>
            <person name="Schlenke T."/>
            <person name="Schwartz R."/>
            <person name="Segarra C."/>
            <person name="Singh R.S."/>
            <person name="Sirot L."/>
            <person name="Sirota M."/>
            <person name="Sisneros N.B."/>
            <person name="Smith C.D."/>
            <person name="Smith T.F."/>
            <person name="Spieth J."/>
            <person name="Stage D.E."/>
            <person name="Stark A."/>
            <person name="Stephan W."/>
            <person name="Strausberg R.L."/>
            <person name="Strempel S."/>
            <person name="Sturgill D."/>
            <person name="Sutton G."/>
            <person name="Sutton G.G."/>
            <person name="Tao W."/>
            <person name="Teichmann S."/>
            <person name="Tobari Y.N."/>
            <person name="Tomimura Y."/>
            <person name="Tsolas J.M."/>
            <person name="Valente V.L."/>
            <person name="Venter E."/>
            <person name="Venter J.C."/>
            <person name="Vicario S."/>
            <person name="Vieira F.G."/>
            <person name="Vilella A.J."/>
            <person name="Villasante A."/>
            <person name="Walenz B."/>
            <person name="Wang J."/>
            <person name="Wasserman M."/>
            <person name="Watts T."/>
            <person name="Wilson D."/>
            <person name="Wilson R.K."/>
            <person name="Wing R.A."/>
            <person name="Wolfner M.F."/>
            <person name="Wong A."/>
            <person name="Wong G.K."/>
            <person name="Wu C.I."/>
            <person name="Wu G."/>
            <person name="Yamamoto D."/>
            <person name="Yang H.P."/>
            <person name="Yang S.P."/>
            <person name="Yorke J.A."/>
            <person name="Yoshida K."/>
            <person name="Zdobnov E."/>
            <person name="Zhang P."/>
            <person name="Zhang Y."/>
            <person name="Zimin A.V."/>
            <person name="Baldwin J."/>
            <person name="Abdouelleil A."/>
            <person name="Abdulkadir J."/>
            <person name="Abebe A."/>
            <person name="Abera B."/>
            <person name="Abreu J."/>
            <person name="Acer S.C."/>
            <person name="Aftuck L."/>
            <person name="Alexander A."/>
            <person name="An P."/>
            <person name="Anderson E."/>
            <person name="Anderson S."/>
            <person name="Arachi H."/>
            <person name="Azer M."/>
            <person name="Bachantsang P."/>
            <person name="Barry A."/>
            <person name="Bayul T."/>
            <person name="Berlin A."/>
            <person name="Bessette D."/>
            <person name="Bloom T."/>
            <person name="Blye J."/>
            <person name="Boguslavskiy L."/>
            <person name="Bonnet C."/>
            <person name="Boukhgalter B."/>
            <person name="Bourzgui I."/>
            <person name="Brown A."/>
            <person name="Cahill P."/>
            <person name="Channer S."/>
            <person name="Cheshatsang Y."/>
            <person name="Chuda L."/>
            <person name="Citroen M."/>
            <person name="Collymore A."/>
            <person name="Cooke P."/>
            <person name="Costello M."/>
            <person name="D'Aco K."/>
            <person name="Daza R."/>
            <person name="De Haan G."/>
            <person name="DeGray S."/>
            <person name="DeMaso C."/>
            <person name="Dhargay N."/>
            <person name="Dooley K."/>
            <person name="Dooley E."/>
            <person name="Doricent M."/>
            <person name="Dorje P."/>
            <person name="Dorjee K."/>
            <person name="Dupes A."/>
            <person name="Elong R."/>
            <person name="Falk J."/>
            <person name="Farina A."/>
            <person name="Faro S."/>
            <person name="Ferguson D."/>
            <person name="Fisher S."/>
            <person name="Foley C.D."/>
            <person name="Franke A."/>
            <person name="Friedrich D."/>
            <person name="Gadbois L."/>
            <person name="Gearin G."/>
            <person name="Gearin C.R."/>
            <person name="Giannoukos G."/>
            <person name="Goode T."/>
            <person name="Graham J."/>
            <person name="Grandbois E."/>
            <person name="Grewal S."/>
            <person name="Gyaltsen K."/>
            <person name="Hafez N."/>
            <person name="Hagos B."/>
            <person name="Hall J."/>
            <person name="Henson C."/>
            <person name="Hollinger A."/>
            <person name="Honan T."/>
            <person name="Huard M.D."/>
            <person name="Hughes L."/>
            <person name="Hurhula B."/>
            <person name="Husby M.E."/>
            <person name="Kamat A."/>
            <person name="Kanga B."/>
            <person name="Kashin S."/>
            <person name="Khazanovich D."/>
            <person name="Kisner P."/>
            <person name="Lance K."/>
            <person name="Lara M."/>
            <person name="Lee W."/>
            <person name="Lennon N."/>
            <person name="Letendre F."/>
            <person name="LeVine R."/>
            <person name="Lipovsky A."/>
            <person name="Liu X."/>
            <person name="Liu J."/>
            <person name="Liu S."/>
            <person name="Lokyitsang T."/>
            <person name="Lokyitsang Y."/>
            <person name="Lubonja R."/>
            <person name="Lui A."/>
            <person name="MacDonald P."/>
            <person name="Magnisalis V."/>
            <person name="Maru K."/>
            <person name="Matthews C."/>
            <person name="McCusker W."/>
            <person name="McDonough S."/>
            <person name="Mehta T."/>
            <person name="Meldrim J."/>
            <person name="Meneus L."/>
            <person name="Mihai O."/>
            <person name="Mihalev A."/>
            <person name="Mihova T."/>
            <person name="Mittelman R."/>
            <person name="Mlenga V."/>
            <person name="Montmayeur A."/>
            <person name="Mulrain L."/>
            <person name="Navidi A."/>
            <person name="Naylor J."/>
            <person name="Negash T."/>
            <person name="Nguyen T."/>
            <person name="Nguyen N."/>
            <person name="Nicol R."/>
            <person name="Norbu C."/>
            <person name="Norbu N."/>
            <person name="Novod N."/>
            <person name="O'Neill B."/>
            <person name="Osman S."/>
            <person name="Markiewicz E."/>
            <person name="Oyono O.L."/>
            <person name="Patti C."/>
            <person name="Phunkhang P."/>
            <person name="Pierre F."/>
            <person name="Priest M."/>
            <person name="Raghuraman S."/>
            <person name="Rege F."/>
            <person name="Reyes R."/>
            <person name="Rise C."/>
            <person name="Rogov P."/>
            <person name="Ross K."/>
            <person name="Ryan E."/>
            <person name="Settipalli S."/>
            <person name="Shea T."/>
            <person name="Sherpa N."/>
            <person name="Shi L."/>
            <person name="Shih D."/>
            <person name="Sparrow T."/>
            <person name="Spaulding J."/>
            <person name="Stalker J."/>
            <person name="Stange-Thomann N."/>
            <person name="Stavropoulos S."/>
            <person name="Stone C."/>
            <person name="Strader C."/>
            <person name="Tesfaye S."/>
            <person name="Thomson T."/>
            <person name="Thoulutsang Y."/>
            <person name="Thoulutsang D."/>
            <person name="Topham K."/>
            <person name="Topping I."/>
            <person name="Tsamla T."/>
            <person name="Vassiliev H."/>
            <person name="Vo A."/>
            <person name="Wangchuk T."/>
            <person name="Wangdi T."/>
            <person name="Weiand M."/>
            <person name="Wilkinson J."/>
            <person name="Wilson A."/>
            <person name="Yadav S."/>
            <person name="Young G."/>
            <person name="Yu Q."/>
            <person name="Zembek L."/>
            <person name="Zhong D."/>
            <person name="Zimmer A."/>
            <person name="Zwirko Z."/>
            <person name="Jaffe D.B."/>
            <person name="Alvarez P."/>
            <person name="Brockman W."/>
            <person name="Butler J."/>
            <person name="Chin C."/>
            <person name="Gnerre S."/>
            <person name="Grabherr M."/>
            <person name="Kleber M."/>
            <person name="Mauceli E."/>
            <person name="MacCallum I."/>
        </authorList>
    </citation>
    <scope>NUCLEOTIDE SEQUENCE [LARGE SCALE GENOMIC DNA]</scope>
    <source>
        <strain evidence="3">MSH-3 / Tucson 14011-0111.49</strain>
    </source>
</reference>
<protein>
    <submittedName>
        <fullName evidence="2">GL13407</fullName>
    </submittedName>
</protein>